<sequence length="644" mass="73761">MMPYQYPALDVEAGYIRLMYLLPAETSAVIRIELAHIRLTKEDVPKYEALSYAWGERATPEVIYVGQKGDNTIAVTRSLHQALSYLRYRDKRRVLWVDAICVDQQHLEERGHQVQRMGDVYSLADRVIVWLGRDDTTSAHAIQLLRTIGSKVEVDWITSTMKPVLQDDADWADMTNARSYSGQDLFAVYSLLMRPWFERLWVQQEIHSNRNAVLICGLDTLSWHDFRKAIFFFYHKWGAFEDERTLYPGLWDRFLLIYNMVSEGGYWTLGALIERTQQCKCSDPRDRVYAVLNMLKTFEKDANIKPDYTKTVSQVYRDVVLSILDNTDKITILGYCQMQDQPLESSDSLQLPSWVPDWTFPRHIQPMMTGHASGNSNAETSNDNDVLWVMGTYVATIGHVEKIMCDSFASLISAIQGFSQKFLPDIESASYVSGGSKINAYYRTLCDDFFISQYIPAQPGMPVFQESREWLSSILSPPETDIESDSNVTTDYEPYLNWVWHYTNGRSLFTTEEGHIGLAPGAAKPGDRVCVLLGSDAPFLLHPTGDKQYQLVGHCYTHGVMSGEALLGPLPGDFRSVFPFDSKRYCFTRAFHSPEKGIIRWNDPRLPFEPDYEPNSGRVEEEQRALTSEALKKRGVHMEMFELI</sequence>
<protein>
    <recommendedName>
        <fullName evidence="1">Heterokaryon incompatibility domain-containing protein</fullName>
    </recommendedName>
</protein>
<dbReference type="Proteomes" id="UP001166286">
    <property type="component" value="Unassembled WGS sequence"/>
</dbReference>
<dbReference type="InterPro" id="IPR010730">
    <property type="entry name" value="HET"/>
</dbReference>
<feature type="domain" description="Heterokaryon incompatibility" evidence="1">
    <location>
        <begin position="47"/>
        <end position="205"/>
    </location>
</feature>
<comment type="caution">
    <text evidence="2">The sequence shown here is derived from an EMBL/GenBank/DDBJ whole genome shotgun (WGS) entry which is preliminary data.</text>
</comment>
<proteinExistence type="predicted"/>
<organism evidence="2 3">
    <name type="scientific">Cladonia borealis</name>
    <dbReference type="NCBI Taxonomy" id="184061"/>
    <lineage>
        <taxon>Eukaryota</taxon>
        <taxon>Fungi</taxon>
        <taxon>Dikarya</taxon>
        <taxon>Ascomycota</taxon>
        <taxon>Pezizomycotina</taxon>
        <taxon>Lecanoromycetes</taxon>
        <taxon>OSLEUM clade</taxon>
        <taxon>Lecanoromycetidae</taxon>
        <taxon>Lecanorales</taxon>
        <taxon>Lecanorineae</taxon>
        <taxon>Cladoniaceae</taxon>
        <taxon>Cladonia</taxon>
    </lineage>
</organism>
<dbReference type="EMBL" id="JAFEKC020000009">
    <property type="protein sequence ID" value="KAK0512926.1"/>
    <property type="molecule type" value="Genomic_DNA"/>
</dbReference>
<keyword evidence="3" id="KW-1185">Reference proteome</keyword>
<accession>A0AA39R2Q7</accession>
<dbReference type="Pfam" id="PF26639">
    <property type="entry name" value="Het-6_barrel"/>
    <property type="match status" value="1"/>
</dbReference>
<evidence type="ECO:0000259" key="1">
    <source>
        <dbReference type="Pfam" id="PF06985"/>
    </source>
</evidence>
<reference evidence="2" key="1">
    <citation type="submission" date="2023-03" db="EMBL/GenBank/DDBJ databases">
        <title>Complete genome of Cladonia borealis.</title>
        <authorList>
            <person name="Park H."/>
        </authorList>
    </citation>
    <scope>NUCLEOTIDE SEQUENCE</scope>
    <source>
        <strain evidence="2">ANT050790</strain>
    </source>
</reference>
<dbReference type="PANTHER" id="PTHR24148:SF64">
    <property type="entry name" value="HETEROKARYON INCOMPATIBILITY DOMAIN-CONTAINING PROTEIN"/>
    <property type="match status" value="1"/>
</dbReference>
<gene>
    <name evidence="2" type="ORF">JMJ35_004943</name>
</gene>
<dbReference type="AlphaFoldDB" id="A0AA39R2Q7"/>
<name>A0AA39R2Q7_9LECA</name>
<evidence type="ECO:0000313" key="2">
    <source>
        <dbReference type="EMBL" id="KAK0512926.1"/>
    </source>
</evidence>
<evidence type="ECO:0000313" key="3">
    <source>
        <dbReference type="Proteomes" id="UP001166286"/>
    </source>
</evidence>
<dbReference type="InterPro" id="IPR052895">
    <property type="entry name" value="HetReg/Transcr_Mod"/>
</dbReference>
<dbReference type="PANTHER" id="PTHR24148">
    <property type="entry name" value="ANKYRIN REPEAT DOMAIN-CONTAINING PROTEIN 39 HOMOLOG-RELATED"/>
    <property type="match status" value="1"/>
</dbReference>
<dbReference type="Pfam" id="PF06985">
    <property type="entry name" value="HET"/>
    <property type="match status" value="1"/>
</dbReference>